<accession>Q11BV4</accession>
<dbReference type="FunFam" id="3.40.50.720:FF:000213">
    <property type="entry name" value="Putative 2-hydroxyacid dehydrogenase"/>
    <property type="match status" value="1"/>
</dbReference>
<dbReference type="eggNOG" id="COG1052">
    <property type="taxonomic scope" value="Bacteria"/>
</dbReference>
<reference evidence="7" key="1">
    <citation type="submission" date="2006-06" db="EMBL/GenBank/DDBJ databases">
        <title>Complete sequence of chromosome of Chelativorans sp. BNC1.</title>
        <authorList>
            <consortium name="US DOE Joint Genome Institute"/>
            <person name="Copeland A."/>
            <person name="Lucas S."/>
            <person name="Lapidus A."/>
            <person name="Barry K."/>
            <person name="Detter J.C."/>
            <person name="Glavina del Rio T."/>
            <person name="Hammon N."/>
            <person name="Israni S."/>
            <person name="Dalin E."/>
            <person name="Tice H."/>
            <person name="Pitluck S."/>
            <person name="Chertkov O."/>
            <person name="Brettin T."/>
            <person name="Bruce D."/>
            <person name="Han C."/>
            <person name="Tapia R."/>
            <person name="Gilna P."/>
            <person name="Schmutz J."/>
            <person name="Larimer F."/>
            <person name="Land M."/>
            <person name="Hauser L."/>
            <person name="Kyrpides N."/>
            <person name="Mikhailova N."/>
            <person name="Richardson P."/>
        </authorList>
    </citation>
    <scope>NUCLEOTIDE SEQUENCE</scope>
    <source>
        <strain evidence="7">BNC1</strain>
    </source>
</reference>
<protein>
    <submittedName>
        <fullName evidence="7">D-isomer specific 2-hydroxyacid dehydrogenase, NAD-binding protein</fullName>
    </submittedName>
</protein>
<dbReference type="KEGG" id="mes:Meso_3753"/>
<dbReference type="Pfam" id="PF02826">
    <property type="entry name" value="2-Hacid_dh_C"/>
    <property type="match status" value="1"/>
</dbReference>
<dbReference type="SUPFAM" id="SSF51735">
    <property type="entry name" value="NAD(P)-binding Rossmann-fold domains"/>
    <property type="match status" value="1"/>
</dbReference>
<dbReference type="InterPro" id="IPR036291">
    <property type="entry name" value="NAD(P)-bd_dom_sf"/>
</dbReference>
<keyword evidence="3" id="KW-0520">NAD</keyword>
<keyword evidence="1" id="KW-0521">NADP</keyword>
<evidence type="ECO:0000313" key="7">
    <source>
        <dbReference type="EMBL" id="ABG65121.1"/>
    </source>
</evidence>
<comment type="similarity">
    <text evidence="4">Belongs to the D-isomer specific 2-hydroxyacid dehydrogenase family.</text>
</comment>
<dbReference type="AlphaFoldDB" id="Q11BV4"/>
<dbReference type="GO" id="GO:0051287">
    <property type="term" value="F:NAD binding"/>
    <property type="evidence" value="ECO:0007669"/>
    <property type="project" value="InterPro"/>
</dbReference>
<dbReference type="CDD" id="cd12156">
    <property type="entry name" value="HPPR"/>
    <property type="match status" value="1"/>
</dbReference>
<dbReference type="PANTHER" id="PTHR10996:SF178">
    <property type="entry name" value="2-HYDROXYACID DEHYDROGENASE YGL185C-RELATED"/>
    <property type="match status" value="1"/>
</dbReference>
<proteinExistence type="inferred from homology"/>
<dbReference type="InterPro" id="IPR006140">
    <property type="entry name" value="D-isomer_DH_NAD-bd"/>
</dbReference>
<evidence type="ECO:0000256" key="4">
    <source>
        <dbReference type="RuleBase" id="RU003719"/>
    </source>
</evidence>
<gene>
    <name evidence="7" type="ordered locus">Meso_3753</name>
</gene>
<evidence type="ECO:0000256" key="2">
    <source>
        <dbReference type="ARBA" id="ARBA00023002"/>
    </source>
</evidence>
<dbReference type="OrthoDB" id="9793626at2"/>
<dbReference type="PANTHER" id="PTHR10996">
    <property type="entry name" value="2-HYDROXYACID DEHYDROGENASE-RELATED"/>
    <property type="match status" value="1"/>
</dbReference>
<sequence>MDDEIVILQATSLPAPTVNTLREHFSVLELPSQGAERDRLIEANRDRIRGIATLGAGPVDAALIGRLPALEIIACFSAGMDGIDLEAAKARNIAVTNTSPVLADDVADLAVVMLFSLLRGISRAERYARAGLWPDGNLPLARTVRGCRVGIIGLGHIGKAVARRLECSGAEIAYNGPRRKPDSAYTYFPSLIELANWSDALIVCCPGGEETRNLVGSAILEALGPEGWLVNVARGSVVDEAALVKAVVSGRIAGAALDVFAKEPHVPAELRDKENVIVLPHIGSATRETRDAMGLSMIASLRSHFRH</sequence>
<evidence type="ECO:0000256" key="1">
    <source>
        <dbReference type="ARBA" id="ARBA00022857"/>
    </source>
</evidence>
<evidence type="ECO:0000259" key="5">
    <source>
        <dbReference type="Pfam" id="PF00389"/>
    </source>
</evidence>
<name>Q11BV4_CHESB</name>
<feature type="domain" description="D-isomer specific 2-hydroxyacid dehydrogenase NAD-binding" evidence="6">
    <location>
        <begin position="112"/>
        <end position="283"/>
    </location>
</feature>
<dbReference type="HOGENOM" id="CLU_019796_1_2_5"/>
<dbReference type="GO" id="GO:0016618">
    <property type="term" value="F:hydroxypyruvate reductase [NAD(P)H] activity"/>
    <property type="evidence" value="ECO:0007669"/>
    <property type="project" value="TreeGrafter"/>
</dbReference>
<dbReference type="InterPro" id="IPR050223">
    <property type="entry name" value="D-isomer_2-hydroxyacid_DH"/>
</dbReference>
<dbReference type="GO" id="GO:0030267">
    <property type="term" value="F:glyoxylate reductase (NADPH) activity"/>
    <property type="evidence" value="ECO:0007669"/>
    <property type="project" value="TreeGrafter"/>
</dbReference>
<dbReference type="GO" id="GO:0005829">
    <property type="term" value="C:cytosol"/>
    <property type="evidence" value="ECO:0007669"/>
    <property type="project" value="TreeGrafter"/>
</dbReference>
<dbReference type="Gene3D" id="3.40.50.720">
    <property type="entry name" value="NAD(P)-binding Rossmann-like Domain"/>
    <property type="match status" value="2"/>
</dbReference>
<feature type="domain" description="D-isomer specific 2-hydroxyacid dehydrogenase catalytic" evidence="5">
    <location>
        <begin position="12"/>
        <end position="305"/>
    </location>
</feature>
<dbReference type="InterPro" id="IPR006139">
    <property type="entry name" value="D-isomer_2_OHA_DH_cat_dom"/>
</dbReference>
<dbReference type="Pfam" id="PF00389">
    <property type="entry name" value="2-Hacid_dh"/>
    <property type="match status" value="1"/>
</dbReference>
<dbReference type="STRING" id="266779.Meso_3753"/>
<keyword evidence="2 4" id="KW-0560">Oxidoreductase</keyword>
<evidence type="ECO:0000256" key="3">
    <source>
        <dbReference type="ARBA" id="ARBA00023027"/>
    </source>
</evidence>
<dbReference type="SUPFAM" id="SSF52283">
    <property type="entry name" value="Formate/glycerate dehydrogenase catalytic domain-like"/>
    <property type="match status" value="1"/>
</dbReference>
<dbReference type="EMBL" id="CP000390">
    <property type="protein sequence ID" value="ABG65121.1"/>
    <property type="molecule type" value="Genomic_DNA"/>
</dbReference>
<organism evidence="7">
    <name type="scientific">Chelativorans sp. (strain BNC1)</name>
    <dbReference type="NCBI Taxonomy" id="266779"/>
    <lineage>
        <taxon>Bacteria</taxon>
        <taxon>Pseudomonadati</taxon>
        <taxon>Pseudomonadota</taxon>
        <taxon>Alphaproteobacteria</taxon>
        <taxon>Hyphomicrobiales</taxon>
        <taxon>Phyllobacteriaceae</taxon>
        <taxon>Chelativorans</taxon>
    </lineage>
</organism>
<evidence type="ECO:0000259" key="6">
    <source>
        <dbReference type="Pfam" id="PF02826"/>
    </source>
</evidence>